<dbReference type="PANTHER" id="PTHR10982">
    <property type="entry name" value="MALONYL COA-ACYL CARRIER PROTEIN TRANSACYLASE"/>
    <property type="match status" value="1"/>
</dbReference>
<dbReference type="Pfam" id="PF18325">
    <property type="entry name" value="Fas_alpha_ACP"/>
    <property type="match status" value="1"/>
</dbReference>
<dbReference type="OrthoDB" id="4251012at2759"/>
<evidence type="ECO:0000313" key="4">
    <source>
        <dbReference type="Proteomes" id="UP001140094"/>
    </source>
</evidence>
<accession>A0A9W8HS04</accession>
<evidence type="ECO:0000313" key="3">
    <source>
        <dbReference type="EMBL" id="KAJ2797159.1"/>
    </source>
</evidence>
<organism evidence="3 4">
    <name type="scientific">Coemansia guatemalensis</name>
    <dbReference type="NCBI Taxonomy" id="2761395"/>
    <lineage>
        <taxon>Eukaryota</taxon>
        <taxon>Fungi</taxon>
        <taxon>Fungi incertae sedis</taxon>
        <taxon>Zoopagomycota</taxon>
        <taxon>Kickxellomycotina</taxon>
        <taxon>Kickxellomycetes</taxon>
        <taxon>Kickxellales</taxon>
        <taxon>Kickxellaceae</taxon>
        <taxon>Coemansia</taxon>
    </lineage>
</organism>
<evidence type="ECO:0000256" key="1">
    <source>
        <dbReference type="ARBA" id="ARBA00022679"/>
    </source>
</evidence>
<dbReference type="EC" id="2.3.1.86" evidence="3"/>
<dbReference type="InterPro" id="IPR036291">
    <property type="entry name" value="NAD(P)-bd_dom_sf"/>
</dbReference>
<feature type="domain" description="Carrier" evidence="2">
    <location>
        <begin position="212"/>
        <end position="288"/>
    </location>
</feature>
<dbReference type="Gene3D" id="3.90.25.70">
    <property type="match status" value="1"/>
</dbReference>
<dbReference type="PANTHER" id="PTHR10982:SF21">
    <property type="entry name" value="FATTY ACID SYNTHASE SUBUNIT BETA"/>
    <property type="match status" value="1"/>
</dbReference>
<evidence type="ECO:0000259" key="2">
    <source>
        <dbReference type="PROSITE" id="PS50075"/>
    </source>
</evidence>
<dbReference type="GO" id="GO:0008897">
    <property type="term" value="F:holo-[acyl-carrier-protein] synthase activity"/>
    <property type="evidence" value="ECO:0007669"/>
    <property type="project" value="InterPro"/>
</dbReference>
<dbReference type="Gene3D" id="3.40.50.720">
    <property type="entry name" value="NAD(P)-binding Rossmann-like Domain"/>
    <property type="match status" value="2"/>
</dbReference>
<protein>
    <submittedName>
        <fullName evidence="3">Fatty acid synthase alpha subunit Lsd1</fullName>
        <ecNumber evidence="3">2.3.1.86</ecNumber>
    </submittedName>
</protein>
<dbReference type="CDD" id="cd08950">
    <property type="entry name" value="KR_fFAS_SDR_c_like"/>
    <property type="match status" value="1"/>
</dbReference>
<dbReference type="SUPFAM" id="SSF51735">
    <property type="entry name" value="NAD(P)-binding Rossmann-fold domains"/>
    <property type="match status" value="1"/>
</dbReference>
<dbReference type="GO" id="GO:0004321">
    <property type="term" value="F:fatty-acyl-CoA synthase activity"/>
    <property type="evidence" value="ECO:0007669"/>
    <property type="project" value="UniProtKB-EC"/>
</dbReference>
<dbReference type="InterPro" id="IPR050830">
    <property type="entry name" value="Fungal_FAS"/>
</dbReference>
<name>A0A9W8HS04_9FUNG</name>
<dbReference type="SUPFAM" id="SSF52151">
    <property type="entry name" value="FabD/lysophospholipase-like"/>
    <property type="match status" value="1"/>
</dbReference>
<dbReference type="InterPro" id="IPR016039">
    <property type="entry name" value="Thiolase-like"/>
</dbReference>
<dbReference type="InterPro" id="IPR016035">
    <property type="entry name" value="Acyl_Trfase/lysoPLipase"/>
</dbReference>
<keyword evidence="4" id="KW-1185">Reference proteome</keyword>
<dbReference type="EMBL" id="JANBUO010001699">
    <property type="protein sequence ID" value="KAJ2797159.1"/>
    <property type="molecule type" value="Genomic_DNA"/>
</dbReference>
<dbReference type="AlphaFoldDB" id="A0A9W8HS04"/>
<keyword evidence="3" id="KW-0012">Acyltransferase</keyword>
<keyword evidence="1 3" id="KW-0808">Transferase</keyword>
<dbReference type="PROSITE" id="PS50075">
    <property type="entry name" value="CARRIER"/>
    <property type="match status" value="1"/>
</dbReference>
<dbReference type="Gene3D" id="6.10.250.1930">
    <property type="match status" value="1"/>
</dbReference>
<dbReference type="InterPro" id="IPR009081">
    <property type="entry name" value="PP-bd_ACP"/>
</dbReference>
<gene>
    <name evidence="3" type="primary">fas2_14</name>
    <name evidence="3" type="ORF">H4R20_005287</name>
</gene>
<reference evidence="3" key="1">
    <citation type="submission" date="2022-07" db="EMBL/GenBank/DDBJ databases">
        <title>Phylogenomic reconstructions and comparative analyses of Kickxellomycotina fungi.</title>
        <authorList>
            <person name="Reynolds N.K."/>
            <person name="Stajich J.E."/>
            <person name="Barry K."/>
            <person name="Grigoriev I.V."/>
            <person name="Crous P."/>
            <person name="Smith M.E."/>
        </authorList>
    </citation>
    <scope>NUCLEOTIDE SEQUENCE</scope>
    <source>
        <strain evidence="3">NRRL 1565</strain>
    </source>
</reference>
<dbReference type="Pfam" id="PF18314">
    <property type="entry name" value="FAS_I_H"/>
    <property type="match status" value="1"/>
</dbReference>
<comment type="caution">
    <text evidence="3">The sequence shown here is derived from an EMBL/GenBank/DDBJ whole genome shotgun (WGS) entry which is preliminary data.</text>
</comment>
<sequence length="1070" mass="117222">MFRDILRTRVNLAAAALPILEHHYIPNLTGAPFEVAKMYFETVLAMTRSPVIEEVLASWNDDRLEILDEKLRLAKVMVVELLAYQLASPVQWIKTQDYLFCAANVRHMVEVGPGPVLCDVASKALRGPEFVDKNISLLHVIRDKDAIYYALANDNADDDDVKTSEKEISTIETASSEDATLVQSPLLSEQLLESPDIHGTRVQSNPVPDIPLRTLDIVHTIVASKIEKSLGDVSVQQNIKTLVAGKSVIQNEIVGDLQREFGSRVPDKAEEMSLQELSAAIGESGGSLGKHTQPLVVRLFSSKMPGGFSLSSARNILQTSYGLGPLRQDALLLIALTMEPQARLASKSEASAWLNSVAKAYAVRADIKYSSATDSTESGGRAQVAVVSSAAMKKMQQEQREHVQRQIEVLARYVGVDLRQGSRAAEHERSVSGQMQTHIDGLHAELGNVYVEGVQPCFAARKARHFSSYWNWARQDAYQWTQQTINTGTLDYCESSSMRVVMLQNRADSSLLQLLSGSARVLSTSGDATLEPAYQLANKLYNVCKNSLDNQAVYREHSMPMQPQVRISAEGEVTYAEIPRANEASFDDYVKHVSCGGGNGAPPLIHLREQTDGGQWVYSQSLSTLYYKGLDSICNRGVSFAGKTALVTGCGRGSIGAEIICGLLMGGAKVLATTSSYSRATTLFFEGIYRRYGARDSELIVVPFNQGSVQDIDGLVRYIFDRPTGGNTACLGWGLDFVFPFAAVFDIASISDLGSRSELAQRVMLTNVLRLIGSIKTAKERSGLLGRPSVVVLPNSSNHGNFGSDGLYSECKSALETALSRWRSEGWGGYISIINAQMGWTRDTGLMSLNNLIAQEIESTGARTFSSREMAFNTIGLLCPLILNVAHAQPVYADLNGGLDRLLNVGEIVRKQRIKISQRSEILRLTSWDAALDYAMTHAPHIVGRAAATSISPLARILSTFPAATDYASLQHLRHLYGMVNLDKVVVITGYGEVGPYGNSETRWEVEAFRELSMEGCIELAWIMGLIKHINGPLPGTGRHYTGWADVKTGEPVRDVDIKPRYNDYIVAHT</sequence>
<dbReference type="InterPro" id="IPR041550">
    <property type="entry name" value="FASI_helical"/>
</dbReference>
<dbReference type="Gene3D" id="3.40.47.10">
    <property type="match status" value="1"/>
</dbReference>
<dbReference type="Gene3D" id="6.10.140.1400">
    <property type="match status" value="1"/>
</dbReference>
<proteinExistence type="predicted"/>
<dbReference type="Proteomes" id="UP001140094">
    <property type="component" value="Unassembled WGS sequence"/>
</dbReference>
<dbReference type="InterPro" id="IPR040899">
    <property type="entry name" value="Fas_alpha_ACP"/>
</dbReference>
<feature type="non-terminal residue" evidence="3">
    <location>
        <position position="1070"/>
    </location>
</feature>